<dbReference type="EMBL" id="MU404354">
    <property type="protein sequence ID" value="KAI1612873.1"/>
    <property type="molecule type" value="Genomic_DNA"/>
</dbReference>
<feature type="compositionally biased region" description="Polar residues" evidence="1">
    <location>
        <begin position="194"/>
        <end position="209"/>
    </location>
</feature>
<accession>A0AAN6DWQ9</accession>
<feature type="region of interest" description="Disordered" evidence="1">
    <location>
        <begin position="243"/>
        <end position="271"/>
    </location>
</feature>
<dbReference type="Proteomes" id="UP001203852">
    <property type="component" value="Unassembled WGS sequence"/>
</dbReference>
<dbReference type="InterPro" id="IPR024630">
    <property type="entry name" value="Stc1"/>
</dbReference>
<name>A0AAN6DWQ9_9EURO</name>
<sequence>MSQKQQPHWQRKKESYANVDVGNMIECANCCRKQFRSRYSNNQLSKFQESTYKARRGGQPAELPRCRDCTAGNTIELKCAGCYVIKGLEFFSKQQRKNPDNAKCIPCQQAIEDLVPDLRAANEEERIKEASQNRRANPFPGMSNIGSTLPSMNDSLPGSGNRSQAPSGGSGEVMIVQDRTSAWGGESVTTSSIVSGYHPRSTSGESQYSTPLTGSTTATTRGGFHKQGAYKASAYDRAMTQLQREDLLRQEAQAARTRDDDDDEDDGEWEL</sequence>
<comment type="caution">
    <text evidence="3">The sequence shown here is derived from an EMBL/GenBank/DDBJ whole genome shotgun (WGS) entry which is preliminary data.</text>
</comment>
<evidence type="ECO:0000259" key="2">
    <source>
        <dbReference type="Pfam" id="PF12898"/>
    </source>
</evidence>
<feature type="compositionally biased region" description="Acidic residues" evidence="1">
    <location>
        <begin position="260"/>
        <end position="271"/>
    </location>
</feature>
<organism evidence="3 4">
    <name type="scientific">Exophiala viscosa</name>
    <dbReference type="NCBI Taxonomy" id="2486360"/>
    <lineage>
        <taxon>Eukaryota</taxon>
        <taxon>Fungi</taxon>
        <taxon>Dikarya</taxon>
        <taxon>Ascomycota</taxon>
        <taxon>Pezizomycotina</taxon>
        <taxon>Eurotiomycetes</taxon>
        <taxon>Chaetothyriomycetidae</taxon>
        <taxon>Chaetothyriales</taxon>
        <taxon>Herpotrichiellaceae</taxon>
        <taxon>Exophiala</taxon>
    </lineage>
</organism>
<evidence type="ECO:0000313" key="4">
    <source>
        <dbReference type="Proteomes" id="UP001203852"/>
    </source>
</evidence>
<feature type="domain" description="Stc1" evidence="2">
    <location>
        <begin position="27"/>
        <end position="109"/>
    </location>
</feature>
<protein>
    <submittedName>
        <fullName evidence="3">Stc1 domain-containing protein</fullName>
    </submittedName>
</protein>
<evidence type="ECO:0000313" key="3">
    <source>
        <dbReference type="EMBL" id="KAI1612873.1"/>
    </source>
</evidence>
<gene>
    <name evidence="3" type="ORF">EDD36DRAFT_437913</name>
</gene>
<proteinExistence type="predicted"/>
<reference evidence="3" key="1">
    <citation type="journal article" date="2022" name="bioRxiv">
        <title>Deciphering the potential niche of two novel black yeast fungi from a biological soil crust based on their genomes, phenotypes, and melanin regulation.</title>
        <authorList>
            <consortium name="DOE Joint Genome Institute"/>
            <person name="Carr E.C."/>
            <person name="Barton Q."/>
            <person name="Grambo S."/>
            <person name="Sullivan M."/>
            <person name="Renfro C.M."/>
            <person name="Kuo A."/>
            <person name="Pangilinan J."/>
            <person name="Lipzen A."/>
            <person name="Keymanesh K."/>
            <person name="Savage E."/>
            <person name="Barry K."/>
            <person name="Grigoriev I.V."/>
            <person name="Riekhof W.R."/>
            <person name="Harris S.S."/>
        </authorList>
    </citation>
    <scope>NUCLEOTIDE SEQUENCE</scope>
    <source>
        <strain evidence="3">JF 03-4F</strain>
    </source>
</reference>
<keyword evidence="4" id="KW-1185">Reference proteome</keyword>
<dbReference type="AlphaFoldDB" id="A0AAN6DWQ9"/>
<feature type="region of interest" description="Disordered" evidence="1">
    <location>
        <begin position="129"/>
        <end position="171"/>
    </location>
</feature>
<feature type="region of interest" description="Disordered" evidence="1">
    <location>
        <begin position="194"/>
        <end position="223"/>
    </location>
</feature>
<feature type="compositionally biased region" description="Polar residues" evidence="1">
    <location>
        <begin position="144"/>
        <end position="167"/>
    </location>
</feature>
<evidence type="ECO:0000256" key="1">
    <source>
        <dbReference type="SAM" id="MobiDB-lite"/>
    </source>
</evidence>
<feature type="compositionally biased region" description="Low complexity" evidence="1">
    <location>
        <begin position="210"/>
        <end position="222"/>
    </location>
</feature>
<dbReference type="Pfam" id="PF12898">
    <property type="entry name" value="Stc1"/>
    <property type="match status" value="1"/>
</dbReference>